<keyword evidence="3 5" id="KW-0067">ATP-binding</keyword>
<dbReference type="PANTHER" id="PTHR43875:SF1">
    <property type="entry name" value="OSMOPROTECTIVE COMPOUNDS UPTAKE ATP-BINDING PROTEIN GGTA"/>
    <property type="match status" value="1"/>
</dbReference>
<dbReference type="InterPro" id="IPR027417">
    <property type="entry name" value="P-loop_NTPase"/>
</dbReference>
<dbReference type="InterPro" id="IPR003593">
    <property type="entry name" value="AAA+_ATPase"/>
</dbReference>
<dbReference type="PANTHER" id="PTHR43875">
    <property type="entry name" value="MALTODEXTRIN IMPORT ATP-BINDING PROTEIN MSMX"/>
    <property type="match status" value="1"/>
</dbReference>
<dbReference type="Gene3D" id="3.40.50.300">
    <property type="entry name" value="P-loop containing nucleotide triphosphate hydrolases"/>
    <property type="match status" value="1"/>
</dbReference>
<comment type="caution">
    <text evidence="5">The sequence shown here is derived from an EMBL/GenBank/DDBJ whole genome shotgun (WGS) entry which is preliminary data.</text>
</comment>
<evidence type="ECO:0000259" key="4">
    <source>
        <dbReference type="PROSITE" id="PS50893"/>
    </source>
</evidence>
<evidence type="ECO:0000313" key="6">
    <source>
        <dbReference type="Proteomes" id="UP001501414"/>
    </source>
</evidence>
<dbReference type="RefSeq" id="WP_344017737.1">
    <property type="nucleotide sequence ID" value="NZ_BAAAJK010000001.1"/>
</dbReference>
<name>A0ABN1XJ71_9PSEU</name>
<dbReference type="CDD" id="cd03301">
    <property type="entry name" value="ABC_MalK_N"/>
    <property type="match status" value="1"/>
</dbReference>
<dbReference type="SUPFAM" id="SSF52540">
    <property type="entry name" value="P-loop containing nucleoside triphosphate hydrolases"/>
    <property type="match status" value="1"/>
</dbReference>
<dbReference type="SUPFAM" id="SSF50331">
    <property type="entry name" value="MOP-like"/>
    <property type="match status" value="1"/>
</dbReference>
<reference evidence="5 6" key="1">
    <citation type="journal article" date="2019" name="Int. J. Syst. Evol. Microbiol.">
        <title>The Global Catalogue of Microorganisms (GCM) 10K type strain sequencing project: providing services to taxonomists for standard genome sequencing and annotation.</title>
        <authorList>
            <consortium name="The Broad Institute Genomics Platform"/>
            <consortium name="The Broad Institute Genome Sequencing Center for Infectious Disease"/>
            <person name="Wu L."/>
            <person name="Ma J."/>
        </authorList>
    </citation>
    <scope>NUCLEOTIDE SEQUENCE [LARGE SCALE GENOMIC DNA]</scope>
    <source>
        <strain evidence="5 6">JCM 11896</strain>
    </source>
</reference>
<dbReference type="EMBL" id="BAAAJK010000001">
    <property type="protein sequence ID" value="GAA1379889.1"/>
    <property type="molecule type" value="Genomic_DNA"/>
</dbReference>
<gene>
    <name evidence="5" type="ORF">GCM10009613_03280</name>
</gene>
<dbReference type="SMART" id="SM00382">
    <property type="entry name" value="AAA"/>
    <property type="match status" value="1"/>
</dbReference>
<dbReference type="InterPro" id="IPR017871">
    <property type="entry name" value="ABC_transporter-like_CS"/>
</dbReference>
<dbReference type="GO" id="GO:0005524">
    <property type="term" value="F:ATP binding"/>
    <property type="evidence" value="ECO:0007669"/>
    <property type="project" value="UniProtKB-KW"/>
</dbReference>
<dbReference type="Pfam" id="PF00005">
    <property type="entry name" value="ABC_tran"/>
    <property type="match status" value="1"/>
</dbReference>
<dbReference type="PROSITE" id="PS50893">
    <property type="entry name" value="ABC_TRANSPORTER_2"/>
    <property type="match status" value="1"/>
</dbReference>
<dbReference type="InterPro" id="IPR008995">
    <property type="entry name" value="Mo/tungstate-bd_C_term_dom"/>
</dbReference>
<protein>
    <submittedName>
        <fullName evidence="5">ABC transporter ATP-binding protein</fullName>
    </submittedName>
</protein>
<dbReference type="Proteomes" id="UP001501414">
    <property type="component" value="Unassembled WGS sequence"/>
</dbReference>
<evidence type="ECO:0000313" key="5">
    <source>
        <dbReference type="EMBL" id="GAA1379889.1"/>
    </source>
</evidence>
<dbReference type="Gene3D" id="2.40.50.100">
    <property type="match status" value="1"/>
</dbReference>
<dbReference type="PROSITE" id="PS00211">
    <property type="entry name" value="ABC_TRANSPORTER_1"/>
    <property type="match status" value="1"/>
</dbReference>
<feature type="domain" description="ABC transporter" evidence="4">
    <location>
        <begin position="4"/>
        <end position="236"/>
    </location>
</feature>
<sequence length="365" mass="38996">MSSVSIRNVHKTYPGGTDRATDDVSLDIADGEFLVLLGPSGCGKTTLLRMLAGLELPDGGSIAIGGRDVTYLPAHRRNLSMVFQSYAVFPHRSVRDNIAFGLTTRRAGRAEIDRQVAWAAELLQLTPYLDRKPAQLSGGQRQRVAVARAIVVDADVLLMDEPLSNLDALLRMEFRTELKKIVQDLGVTTVYVTHDQGEALSLGDRVAVMRSGRIVQLGDPLAVYDTPSEKFVGGFLGSPPMNFLAATLTPDGDRIDVAGTDLPAPAALRGSAGRDVLLGVRAENIEIAGTGGDAPAGTLPARLEVREPTGSAVLLTVSAGDRELKVSAPASFRADPGDVVHLRLPPHTLRLYDAATHQLMENRPS</sequence>
<dbReference type="Pfam" id="PF17912">
    <property type="entry name" value="OB_MalK"/>
    <property type="match status" value="1"/>
</dbReference>
<dbReference type="Gene3D" id="2.40.50.140">
    <property type="entry name" value="Nucleic acid-binding proteins"/>
    <property type="match status" value="1"/>
</dbReference>
<keyword evidence="2" id="KW-0547">Nucleotide-binding</keyword>
<dbReference type="InterPro" id="IPR012340">
    <property type="entry name" value="NA-bd_OB-fold"/>
</dbReference>
<keyword evidence="6" id="KW-1185">Reference proteome</keyword>
<dbReference type="InterPro" id="IPR015855">
    <property type="entry name" value="ABC_transpr_MalK-like"/>
</dbReference>
<dbReference type="InterPro" id="IPR040582">
    <property type="entry name" value="OB_MalK-like"/>
</dbReference>
<dbReference type="InterPro" id="IPR003439">
    <property type="entry name" value="ABC_transporter-like_ATP-bd"/>
</dbReference>
<proteinExistence type="predicted"/>
<evidence type="ECO:0000256" key="1">
    <source>
        <dbReference type="ARBA" id="ARBA00022448"/>
    </source>
</evidence>
<organism evidence="5 6">
    <name type="scientific">Pseudonocardia kongjuensis</name>
    <dbReference type="NCBI Taxonomy" id="102227"/>
    <lineage>
        <taxon>Bacteria</taxon>
        <taxon>Bacillati</taxon>
        <taxon>Actinomycetota</taxon>
        <taxon>Actinomycetes</taxon>
        <taxon>Pseudonocardiales</taxon>
        <taxon>Pseudonocardiaceae</taxon>
        <taxon>Pseudonocardia</taxon>
    </lineage>
</organism>
<dbReference type="InterPro" id="IPR047641">
    <property type="entry name" value="ABC_transpr_MalK/UgpC-like"/>
</dbReference>
<keyword evidence="1" id="KW-0813">Transport</keyword>
<accession>A0ABN1XJ71</accession>
<evidence type="ECO:0000256" key="2">
    <source>
        <dbReference type="ARBA" id="ARBA00022741"/>
    </source>
</evidence>
<evidence type="ECO:0000256" key="3">
    <source>
        <dbReference type="ARBA" id="ARBA00022840"/>
    </source>
</evidence>